<proteinExistence type="predicted"/>
<evidence type="ECO:0000256" key="3">
    <source>
        <dbReference type="ARBA" id="ARBA00022679"/>
    </source>
</evidence>
<dbReference type="GO" id="GO:0016020">
    <property type="term" value="C:membrane"/>
    <property type="evidence" value="ECO:0007669"/>
    <property type="project" value="UniProtKB-SubCell"/>
</dbReference>
<evidence type="ECO:0000313" key="6">
    <source>
        <dbReference type="EMBL" id="QHT24293.1"/>
    </source>
</evidence>
<keyword evidence="3" id="KW-0808">Transferase</keyword>
<name>A0A6C0E779_9ZZZZ</name>
<dbReference type="Pfam" id="PF02485">
    <property type="entry name" value="Branch"/>
    <property type="match status" value="1"/>
</dbReference>
<accession>A0A6C0E779</accession>
<dbReference type="GO" id="GO:0016757">
    <property type="term" value="F:glycosyltransferase activity"/>
    <property type="evidence" value="ECO:0007669"/>
    <property type="project" value="UniProtKB-KW"/>
</dbReference>
<dbReference type="PANTHER" id="PTHR31042:SF150">
    <property type="entry name" value="OS06G0661900 PROTEIN"/>
    <property type="match status" value="1"/>
</dbReference>
<dbReference type="AlphaFoldDB" id="A0A6C0E779"/>
<dbReference type="InterPro" id="IPR044174">
    <property type="entry name" value="BC10-like"/>
</dbReference>
<evidence type="ECO:0000256" key="1">
    <source>
        <dbReference type="ARBA" id="ARBA00004606"/>
    </source>
</evidence>
<keyword evidence="2" id="KW-0328">Glycosyltransferase</keyword>
<evidence type="ECO:0000256" key="5">
    <source>
        <dbReference type="ARBA" id="ARBA00023180"/>
    </source>
</evidence>
<sequence>MLAFCFMTYGDVEHREIWEPFFAAAPPDQYTILIHRQEGEGSAMPATIIPTQPTEWGTWSLVEVQQSLFREAAKNPAVTKFILLSSDTIPLYSFDALYKALMADDKGYLRKTGNVQSNRKKPNMAAWPKRPWRWSLTSQWIILNRAQFTILEDNFAMLRAVFGKMYIPDEHVYSIFFDGFGLLDTFHLVAPVHVQWDPKSHTIPAMMCPPMIRFKRPEKNRPCSVWHRDRPHTFHAEELTPRKVAQIYASSAFFLRKVCRLAPLRFDMTRNRILLPKA</sequence>
<evidence type="ECO:0000256" key="4">
    <source>
        <dbReference type="ARBA" id="ARBA00023136"/>
    </source>
</evidence>
<keyword evidence="4" id="KW-0472">Membrane</keyword>
<dbReference type="InterPro" id="IPR003406">
    <property type="entry name" value="Glyco_trans_14"/>
</dbReference>
<evidence type="ECO:0000256" key="2">
    <source>
        <dbReference type="ARBA" id="ARBA00022676"/>
    </source>
</evidence>
<organism evidence="6">
    <name type="scientific">viral metagenome</name>
    <dbReference type="NCBI Taxonomy" id="1070528"/>
    <lineage>
        <taxon>unclassified sequences</taxon>
        <taxon>metagenomes</taxon>
        <taxon>organismal metagenomes</taxon>
    </lineage>
</organism>
<keyword evidence="5" id="KW-0325">Glycoprotein</keyword>
<comment type="subcellular location">
    <subcellularLocation>
        <location evidence="1">Membrane</location>
        <topology evidence="1">Single-pass type II membrane protein</topology>
    </subcellularLocation>
</comment>
<evidence type="ECO:0008006" key="7">
    <source>
        <dbReference type="Google" id="ProtNLM"/>
    </source>
</evidence>
<dbReference type="PANTHER" id="PTHR31042">
    <property type="entry name" value="CORE-2/I-BRANCHING BETA-1,6-N-ACETYLGLUCOSAMINYLTRANSFERASE FAMILY PROTEIN-RELATED"/>
    <property type="match status" value="1"/>
</dbReference>
<reference evidence="6" key="1">
    <citation type="journal article" date="2020" name="Nature">
        <title>Giant virus diversity and host interactions through global metagenomics.</title>
        <authorList>
            <person name="Schulz F."/>
            <person name="Roux S."/>
            <person name="Paez-Espino D."/>
            <person name="Jungbluth S."/>
            <person name="Walsh D.A."/>
            <person name="Denef V.J."/>
            <person name="McMahon K.D."/>
            <person name="Konstantinidis K.T."/>
            <person name="Eloe-Fadrosh E.A."/>
            <person name="Kyrpides N.C."/>
            <person name="Woyke T."/>
        </authorList>
    </citation>
    <scope>NUCLEOTIDE SEQUENCE</scope>
    <source>
        <strain evidence="6">GVMAG-M-3300023179-138</strain>
    </source>
</reference>
<dbReference type="EMBL" id="MN739743">
    <property type="protein sequence ID" value="QHT24293.1"/>
    <property type="molecule type" value="Genomic_DNA"/>
</dbReference>
<protein>
    <recommendedName>
        <fullName evidence="7">Core-2/I-branching enzyme</fullName>
    </recommendedName>
</protein>